<dbReference type="Proteomes" id="UP001279734">
    <property type="component" value="Unassembled WGS sequence"/>
</dbReference>
<protein>
    <submittedName>
        <fullName evidence="2">Uncharacterized protein</fullName>
    </submittedName>
</protein>
<keyword evidence="3" id="KW-1185">Reference proteome</keyword>
<evidence type="ECO:0000313" key="2">
    <source>
        <dbReference type="EMBL" id="GMH14047.1"/>
    </source>
</evidence>
<proteinExistence type="predicted"/>
<dbReference type="EMBL" id="BSYO01000013">
    <property type="protein sequence ID" value="GMH14047.1"/>
    <property type="molecule type" value="Genomic_DNA"/>
</dbReference>
<feature type="region of interest" description="Disordered" evidence="1">
    <location>
        <begin position="546"/>
        <end position="569"/>
    </location>
</feature>
<comment type="caution">
    <text evidence="2">The sequence shown here is derived from an EMBL/GenBank/DDBJ whole genome shotgun (WGS) entry which is preliminary data.</text>
</comment>
<gene>
    <name evidence="2" type="ORF">Nepgr_015888</name>
</gene>
<accession>A0AAD3SMU5</accession>
<evidence type="ECO:0000256" key="1">
    <source>
        <dbReference type="SAM" id="MobiDB-lite"/>
    </source>
</evidence>
<dbReference type="AlphaFoldDB" id="A0AAD3SMU5"/>
<organism evidence="2 3">
    <name type="scientific">Nepenthes gracilis</name>
    <name type="common">Slender pitcher plant</name>
    <dbReference type="NCBI Taxonomy" id="150966"/>
    <lineage>
        <taxon>Eukaryota</taxon>
        <taxon>Viridiplantae</taxon>
        <taxon>Streptophyta</taxon>
        <taxon>Embryophyta</taxon>
        <taxon>Tracheophyta</taxon>
        <taxon>Spermatophyta</taxon>
        <taxon>Magnoliopsida</taxon>
        <taxon>eudicotyledons</taxon>
        <taxon>Gunneridae</taxon>
        <taxon>Pentapetalae</taxon>
        <taxon>Caryophyllales</taxon>
        <taxon>Nepenthaceae</taxon>
        <taxon>Nepenthes</taxon>
    </lineage>
</organism>
<reference evidence="2" key="1">
    <citation type="submission" date="2023-05" db="EMBL/GenBank/DDBJ databases">
        <title>Nepenthes gracilis genome sequencing.</title>
        <authorList>
            <person name="Fukushima K."/>
        </authorList>
    </citation>
    <scope>NUCLEOTIDE SEQUENCE</scope>
    <source>
        <strain evidence="2">SING2019-196</strain>
    </source>
</reference>
<feature type="compositionally biased region" description="Basic and acidic residues" evidence="1">
    <location>
        <begin position="322"/>
        <end position="331"/>
    </location>
</feature>
<feature type="region of interest" description="Disordered" evidence="1">
    <location>
        <begin position="312"/>
        <end position="339"/>
    </location>
</feature>
<feature type="compositionally biased region" description="Basic residues" evidence="1">
    <location>
        <begin position="557"/>
        <end position="569"/>
    </location>
</feature>
<name>A0AAD3SMU5_NEPGR</name>
<evidence type="ECO:0000313" key="3">
    <source>
        <dbReference type="Proteomes" id="UP001279734"/>
    </source>
</evidence>
<sequence>MVDTAPSTAHIATNSRATRYTSTLQLASGAVDEINRLAVRRRHPRTIGPAMIQFKMAVEEIQEASSRGKEFNDRTIWGWGREEFKLSSFFLGVLANNSNPRQRGLSYRLRAFSQKSLTLELAENLELAPAYVSPLASTVSLNMVDEVCDSPVGKHPTGVTSELVIGSPFDPGVSNSVGEGHPRGFLLEALLRGPVGSASTDTLAVSALGVRSSVDGSTSWLHDTSAITKANAKMEPNSSSSIRKTSAMVLSNDPQEGLTSPLTVEPAVEIHVSCPWKLKRRNSVLPTPVGSPKKPMAIPAPRAYSKSVVPESGIDCATGRNETMESREPGIERSSLGGSGADLQPHRLLGLLETNIPPVSYADALKCGLGIPPPAADVFPIVDSVDQSSNASPFKALDQAPSLKVVRFAPEILSTETPSCASHRRMLAPCSDICHLIKFRRSNLGNLASDGVPLDGGPKLASPPFARPKETLEMVPPDDALSSIDILPYPGADIENHDLSIPPFDGMTSEMEPASAIDPDLTPSPISRISKKYSLVASNFGELFSSSSNGSLEQTKKKTRSRIKPCKSK</sequence>